<protein>
    <submittedName>
        <fullName evidence="2">C4-dicarboxylate ABC transporter permease</fullName>
    </submittedName>
</protein>
<feature type="transmembrane region" description="Helical" evidence="1">
    <location>
        <begin position="7"/>
        <end position="33"/>
    </location>
</feature>
<dbReference type="Proteomes" id="UP000289193">
    <property type="component" value="Unassembled WGS sequence"/>
</dbReference>
<name>A0AAX2A5D1_9BACT</name>
<keyword evidence="1" id="KW-0472">Membrane</keyword>
<evidence type="ECO:0000256" key="1">
    <source>
        <dbReference type="SAM" id="Phobius"/>
    </source>
</evidence>
<keyword evidence="1" id="KW-1133">Transmembrane helix</keyword>
<feature type="non-terminal residue" evidence="2">
    <location>
        <position position="35"/>
    </location>
</feature>
<gene>
    <name evidence="2" type="ORF">CRV05_13870</name>
</gene>
<sequence length="35" mass="3829">MKKFFDVIDVVVGTINQTMAVYGLLLGVIVAFINV</sequence>
<comment type="caution">
    <text evidence="2">The sequence shown here is derived from an EMBL/GenBank/DDBJ whole genome shotgun (WGS) entry which is preliminary data.</text>
</comment>
<reference evidence="2 3" key="1">
    <citation type="submission" date="2017-10" db="EMBL/GenBank/DDBJ databases">
        <title>Genomics of the genus Arcobacter.</title>
        <authorList>
            <person name="Perez-Cataluna A."/>
            <person name="Figueras M.J."/>
        </authorList>
    </citation>
    <scope>NUCLEOTIDE SEQUENCE [LARGE SCALE GENOMIC DNA]</scope>
    <source>
        <strain evidence="2 3">CECT 7835</strain>
    </source>
</reference>
<evidence type="ECO:0000313" key="3">
    <source>
        <dbReference type="Proteomes" id="UP000289193"/>
    </source>
</evidence>
<organism evidence="2 3">
    <name type="scientific">Halarcobacter bivalviorum</name>
    <dbReference type="NCBI Taxonomy" id="663364"/>
    <lineage>
        <taxon>Bacteria</taxon>
        <taxon>Pseudomonadati</taxon>
        <taxon>Campylobacterota</taxon>
        <taxon>Epsilonproteobacteria</taxon>
        <taxon>Campylobacterales</taxon>
        <taxon>Arcobacteraceae</taxon>
        <taxon>Halarcobacter</taxon>
    </lineage>
</organism>
<evidence type="ECO:0000313" key="2">
    <source>
        <dbReference type="EMBL" id="RXK08746.1"/>
    </source>
</evidence>
<dbReference type="AlphaFoldDB" id="A0AAX2A5D1"/>
<dbReference type="EMBL" id="PDKM01000120">
    <property type="protein sequence ID" value="RXK08746.1"/>
    <property type="molecule type" value="Genomic_DNA"/>
</dbReference>
<proteinExistence type="predicted"/>
<keyword evidence="3" id="KW-1185">Reference proteome</keyword>
<accession>A0AAX2A5D1</accession>
<keyword evidence="1" id="KW-0812">Transmembrane</keyword>